<gene>
    <name evidence="9" type="ORF">M124_2673</name>
</gene>
<dbReference type="GO" id="GO:0030203">
    <property type="term" value="P:glycosaminoglycan metabolic process"/>
    <property type="evidence" value="ECO:0007669"/>
    <property type="project" value="TreeGrafter"/>
</dbReference>
<dbReference type="SUPFAM" id="SSF51445">
    <property type="entry name" value="(Trans)glycosidases"/>
    <property type="match status" value="1"/>
</dbReference>
<dbReference type="Pfam" id="PF00728">
    <property type="entry name" value="Glyco_hydro_20"/>
    <property type="match status" value="1"/>
</dbReference>
<accession>A0A015STB6</accession>
<dbReference type="PANTHER" id="PTHR22600">
    <property type="entry name" value="BETA-HEXOSAMINIDASE"/>
    <property type="match status" value="1"/>
</dbReference>
<dbReference type="Pfam" id="PF02838">
    <property type="entry name" value="Glyco_hydro_20b"/>
    <property type="match status" value="1"/>
</dbReference>
<dbReference type="CDD" id="cd06563">
    <property type="entry name" value="GH20_chitobiase-like"/>
    <property type="match status" value="1"/>
</dbReference>
<dbReference type="InterPro" id="IPR029018">
    <property type="entry name" value="Hex-like_dom2"/>
</dbReference>
<dbReference type="SUPFAM" id="SSF55545">
    <property type="entry name" value="beta-N-acetylhexosaminidase-like domain"/>
    <property type="match status" value="1"/>
</dbReference>
<dbReference type="GO" id="GO:0005975">
    <property type="term" value="P:carbohydrate metabolic process"/>
    <property type="evidence" value="ECO:0007669"/>
    <property type="project" value="InterPro"/>
</dbReference>
<evidence type="ECO:0000259" key="8">
    <source>
        <dbReference type="Pfam" id="PF02838"/>
    </source>
</evidence>
<dbReference type="InterPro" id="IPR015883">
    <property type="entry name" value="Glyco_hydro_20_cat"/>
</dbReference>
<feature type="domain" description="Beta-hexosaminidase bacterial type N-terminal" evidence="8">
    <location>
        <begin position="23"/>
        <end position="138"/>
    </location>
</feature>
<keyword evidence="5" id="KW-0326">Glycosidase</keyword>
<dbReference type="GO" id="GO:0016020">
    <property type="term" value="C:membrane"/>
    <property type="evidence" value="ECO:0007669"/>
    <property type="project" value="TreeGrafter"/>
</dbReference>
<dbReference type="AlphaFoldDB" id="A0A015STB6"/>
<comment type="similarity">
    <text evidence="2">Belongs to the glycosyl hydrolase 20 family.</text>
</comment>
<dbReference type="PANTHER" id="PTHR22600:SF57">
    <property type="entry name" value="BETA-N-ACETYLHEXOSAMINIDASE"/>
    <property type="match status" value="1"/>
</dbReference>
<proteinExistence type="inferred from homology"/>
<feature type="domain" description="Glycoside hydrolase family 20 catalytic" evidence="7">
    <location>
        <begin position="143"/>
        <end position="475"/>
    </location>
</feature>
<dbReference type="RefSeq" id="WP_022347738.1">
    <property type="nucleotide sequence ID" value="NZ_JGCY01000356.1"/>
</dbReference>
<evidence type="ECO:0000256" key="6">
    <source>
        <dbReference type="PIRSR" id="PIRSR625705-1"/>
    </source>
</evidence>
<sequence length="518" mass="60002">MKYLILILLSLCSYSIDLSGQIIMPTPGKIERADGRLRLQGKIRMYAEESPGSFIRLFYEKLVPESAVEWCKEEVNSHISWKKDVTLPAEGYCIRVTPERIIVRAADDAGFIYAIQSLRQWNTGEERGLIFPCVEITDFPRVKWRSFMLDSGRQYQKVSTIKKYIDMASMLKMNYFHWHLTEGLGWRIEIKRYPFLTRIGAFVGQGPEQQGFYSQEEVKEIIGYAADRGITVVPEIDMPGHAEAALNAYPRLGCFNVAVKVPQSGFTQNIFCAGKDSTLIFLKNVLDEVCRMFPSAYIHLGGDEAPKGNWDKCPDCRSRIEKEKLKDSHDLQLWFSARMADYLKQKGRKAIFWGDVIYKDGYPLPDNVVIQWWNWRGHRDLALKNAIRHNYPVICGTNYYTYLNFPLTPWKGYTQARTFDLEDVYLRNPSYRPREENPLILGMSSALWTDDGVTESMIDRRVFPRILALAEQMWHSGNPENFDEFYGKVLSKQLWFEQQGYSFGPALKEDAGTNYKWD</sequence>
<dbReference type="EMBL" id="JGCY01000356">
    <property type="protein sequence ID" value="EXY73527.1"/>
    <property type="molecule type" value="Genomic_DNA"/>
</dbReference>
<organism evidence="9 10">
    <name type="scientific">Bacteroides fragilis str. 3988T(B)14</name>
    <dbReference type="NCBI Taxonomy" id="1339315"/>
    <lineage>
        <taxon>Bacteria</taxon>
        <taxon>Pseudomonadati</taxon>
        <taxon>Bacteroidota</taxon>
        <taxon>Bacteroidia</taxon>
        <taxon>Bacteroidales</taxon>
        <taxon>Bacteroidaceae</taxon>
        <taxon>Bacteroides</taxon>
    </lineage>
</organism>
<dbReference type="Proteomes" id="UP000020529">
    <property type="component" value="Unassembled WGS sequence"/>
</dbReference>
<reference evidence="9 10" key="1">
    <citation type="submission" date="2014-02" db="EMBL/GenBank/DDBJ databases">
        <authorList>
            <person name="Sears C."/>
            <person name="Carroll K."/>
            <person name="Sack B.R."/>
            <person name="Qadri F."/>
            <person name="Myers L.L."/>
            <person name="Chung G.-T."/>
            <person name="Escheverria P."/>
            <person name="Fraser C.M."/>
            <person name="Sadzewicz L."/>
            <person name="Shefchek K.A."/>
            <person name="Tallon L."/>
            <person name="Das S.P."/>
            <person name="Daugherty S."/>
            <person name="Mongodin E.F."/>
        </authorList>
    </citation>
    <scope>NUCLEOTIDE SEQUENCE [LARGE SCALE GENOMIC DNA]</scope>
    <source>
        <strain evidence="10">3988T(B)14</strain>
    </source>
</reference>
<name>A0A015STB6_BACFG</name>
<evidence type="ECO:0000256" key="3">
    <source>
        <dbReference type="ARBA" id="ARBA00012663"/>
    </source>
</evidence>
<feature type="active site" description="Proton donor" evidence="6">
    <location>
        <position position="304"/>
    </location>
</feature>
<evidence type="ECO:0000313" key="10">
    <source>
        <dbReference type="Proteomes" id="UP000020529"/>
    </source>
</evidence>
<comment type="caution">
    <text evidence="9">The sequence shown here is derived from an EMBL/GenBank/DDBJ whole genome shotgun (WGS) entry which is preliminary data.</text>
</comment>
<evidence type="ECO:0000256" key="2">
    <source>
        <dbReference type="ARBA" id="ARBA00006285"/>
    </source>
</evidence>
<evidence type="ECO:0000256" key="5">
    <source>
        <dbReference type="ARBA" id="ARBA00023295"/>
    </source>
</evidence>
<comment type="catalytic activity">
    <reaction evidence="1">
        <text>Hydrolysis of terminal non-reducing N-acetyl-D-hexosamine residues in N-acetyl-beta-D-hexosaminides.</text>
        <dbReference type="EC" id="3.2.1.52"/>
    </reaction>
</comment>
<evidence type="ECO:0000256" key="4">
    <source>
        <dbReference type="ARBA" id="ARBA00022801"/>
    </source>
</evidence>
<evidence type="ECO:0000259" key="7">
    <source>
        <dbReference type="Pfam" id="PF00728"/>
    </source>
</evidence>
<dbReference type="InterPro" id="IPR017853">
    <property type="entry name" value="GH"/>
</dbReference>
<dbReference type="Gene3D" id="3.30.379.10">
    <property type="entry name" value="Chitobiase/beta-hexosaminidase domain 2-like"/>
    <property type="match status" value="1"/>
</dbReference>
<dbReference type="PRINTS" id="PR00738">
    <property type="entry name" value="GLHYDRLASE20"/>
</dbReference>
<dbReference type="GO" id="GO:0004563">
    <property type="term" value="F:beta-N-acetylhexosaminidase activity"/>
    <property type="evidence" value="ECO:0007669"/>
    <property type="project" value="UniProtKB-EC"/>
</dbReference>
<dbReference type="PATRIC" id="fig|1339315.3.peg.3362"/>
<dbReference type="InterPro" id="IPR015882">
    <property type="entry name" value="HEX_bac_N"/>
</dbReference>
<dbReference type="Gene3D" id="3.20.20.80">
    <property type="entry name" value="Glycosidases"/>
    <property type="match status" value="1"/>
</dbReference>
<evidence type="ECO:0000256" key="1">
    <source>
        <dbReference type="ARBA" id="ARBA00001231"/>
    </source>
</evidence>
<dbReference type="InterPro" id="IPR025705">
    <property type="entry name" value="Beta_hexosaminidase_sua/sub"/>
</dbReference>
<dbReference type="EC" id="3.2.1.52" evidence="3"/>
<keyword evidence="4 9" id="KW-0378">Hydrolase</keyword>
<evidence type="ECO:0000313" key="9">
    <source>
        <dbReference type="EMBL" id="EXY73527.1"/>
    </source>
</evidence>
<protein>
    <recommendedName>
        <fullName evidence="3">beta-N-acetylhexosaminidase</fullName>
        <ecNumber evidence="3">3.2.1.52</ecNumber>
    </recommendedName>
</protein>